<protein>
    <submittedName>
        <fullName evidence="4">Transmembrane protein 5</fullName>
    </submittedName>
</protein>
<dbReference type="Pfam" id="PF24785">
    <property type="entry name" value="RXYLT1_C"/>
    <property type="match status" value="1"/>
</dbReference>
<dbReference type="PANTHER" id="PTHR15576">
    <property type="entry name" value="RIBITOL-5-PHOSPHATE XYLOSYLTRANSFERASE 1"/>
    <property type="match status" value="1"/>
</dbReference>
<evidence type="ECO:0000259" key="2">
    <source>
        <dbReference type="Pfam" id="PF24785"/>
    </source>
</evidence>
<dbReference type="InterPro" id="IPR057538">
    <property type="entry name" value="RXYLT1_C"/>
</dbReference>
<reference evidence="4 5" key="1">
    <citation type="journal article" date="2017" name="Nat. Ecol. Evol.">
        <title>Scallop genome provides insights into evolution of bilaterian karyotype and development.</title>
        <authorList>
            <person name="Wang S."/>
            <person name="Zhang J."/>
            <person name="Jiao W."/>
            <person name="Li J."/>
            <person name="Xun X."/>
            <person name="Sun Y."/>
            <person name="Guo X."/>
            <person name="Huan P."/>
            <person name="Dong B."/>
            <person name="Zhang L."/>
            <person name="Hu X."/>
            <person name="Sun X."/>
            <person name="Wang J."/>
            <person name="Zhao C."/>
            <person name="Wang Y."/>
            <person name="Wang D."/>
            <person name="Huang X."/>
            <person name="Wang R."/>
            <person name="Lv J."/>
            <person name="Li Y."/>
            <person name="Zhang Z."/>
            <person name="Liu B."/>
            <person name="Lu W."/>
            <person name="Hui Y."/>
            <person name="Liang J."/>
            <person name="Zhou Z."/>
            <person name="Hou R."/>
            <person name="Li X."/>
            <person name="Liu Y."/>
            <person name="Li H."/>
            <person name="Ning X."/>
            <person name="Lin Y."/>
            <person name="Zhao L."/>
            <person name="Xing Q."/>
            <person name="Dou J."/>
            <person name="Li Y."/>
            <person name="Mao J."/>
            <person name="Guo H."/>
            <person name="Dou H."/>
            <person name="Li T."/>
            <person name="Mu C."/>
            <person name="Jiang W."/>
            <person name="Fu Q."/>
            <person name="Fu X."/>
            <person name="Miao Y."/>
            <person name="Liu J."/>
            <person name="Yu Q."/>
            <person name="Li R."/>
            <person name="Liao H."/>
            <person name="Li X."/>
            <person name="Kong Y."/>
            <person name="Jiang Z."/>
            <person name="Chourrout D."/>
            <person name="Li R."/>
            <person name="Bao Z."/>
        </authorList>
    </citation>
    <scope>NUCLEOTIDE SEQUENCE [LARGE SCALE GENOMIC DNA]</scope>
    <source>
        <strain evidence="4 5">PY_sf001</strain>
    </source>
</reference>
<proteinExistence type="predicted"/>
<evidence type="ECO:0000256" key="1">
    <source>
        <dbReference type="SAM" id="Phobius"/>
    </source>
</evidence>
<dbReference type="PANTHER" id="PTHR15576:SF1">
    <property type="entry name" value="RIBITOL-5-PHOSPHATE XYLOSYLTRANSFERASE 1"/>
    <property type="match status" value="1"/>
</dbReference>
<evidence type="ECO:0000259" key="3">
    <source>
        <dbReference type="Pfam" id="PF24786"/>
    </source>
</evidence>
<dbReference type="PROSITE" id="PS51257">
    <property type="entry name" value="PROKAR_LIPOPROTEIN"/>
    <property type="match status" value="1"/>
</dbReference>
<name>A0A210PDT2_MIZYE</name>
<gene>
    <name evidence="4" type="ORF">KP79_PYT11429</name>
</gene>
<dbReference type="InterPro" id="IPR057539">
    <property type="entry name" value="RXYLT1_N"/>
</dbReference>
<keyword evidence="1 4" id="KW-0812">Transmembrane</keyword>
<accession>A0A210PDT2</accession>
<dbReference type="InterPro" id="IPR055286">
    <property type="entry name" value="RXYLT1-like"/>
</dbReference>
<dbReference type="OrthoDB" id="8560686at2759"/>
<dbReference type="EMBL" id="NEDP02076751">
    <property type="protein sequence ID" value="OWF34660.1"/>
    <property type="molecule type" value="Genomic_DNA"/>
</dbReference>
<feature type="transmembrane region" description="Helical" evidence="1">
    <location>
        <begin position="12"/>
        <end position="31"/>
    </location>
</feature>
<dbReference type="Proteomes" id="UP000242188">
    <property type="component" value="Unassembled WGS sequence"/>
</dbReference>
<evidence type="ECO:0000313" key="5">
    <source>
        <dbReference type="Proteomes" id="UP000242188"/>
    </source>
</evidence>
<dbReference type="AlphaFoldDB" id="A0A210PDT2"/>
<sequence>MRLYFRNWRKIAFGILGIYFLVSCYTGYLLIRRRLLSKSRYDLQRIRELTAFTDDDTDWNPWGEEFEKEDVGAAKQPPHIPWESETNFKSYKEPGAGRPNVSTSSDFVVEIWGKAAIGLYLWEHIFDGVLERRLQGIWSYGEKTIGNIKFRYRTGPGVIPSKAPKHAQNVVLVLNGREPSKIALAKTWLDYLPSLPKLQNAAVVLLGNERCDNDWLKPYMEKSDGLVKLVFLTYDSSKIDNINFYQWPLGVATYREFPKVKGNNVPVMNSRKYICNFLGTVYKNSTRETLLQTLSTSSIGSSCFIKARHTWLPNETEDSRDTYLRALAQSDLTLNPVGINTECYRIYEAMSYGSIPVIEDVMTAGQCGESPVSNNVPLRLLKEENAPVIYVKDWNELKEILQREATFSQEYKAKRRKELISWYENFKLKMRDKFVRVIEERFFHIYR</sequence>
<dbReference type="Pfam" id="PF24786">
    <property type="entry name" value="RXYLT1_N"/>
    <property type="match status" value="1"/>
</dbReference>
<comment type="caution">
    <text evidence="4">The sequence shown here is derived from an EMBL/GenBank/DDBJ whole genome shotgun (WGS) entry which is preliminary data.</text>
</comment>
<keyword evidence="1" id="KW-0472">Membrane</keyword>
<feature type="domain" description="RXYLT1 C-terminal" evidence="2">
    <location>
        <begin position="254"/>
        <end position="443"/>
    </location>
</feature>
<dbReference type="GO" id="GO:0005794">
    <property type="term" value="C:Golgi apparatus"/>
    <property type="evidence" value="ECO:0007669"/>
    <property type="project" value="TreeGrafter"/>
</dbReference>
<feature type="domain" description="RXYLT1 N-terminal" evidence="3">
    <location>
        <begin position="109"/>
        <end position="248"/>
    </location>
</feature>
<dbReference type="GO" id="GO:0120053">
    <property type="term" value="F:ribitol beta-1,4-xylosyltransferase activity"/>
    <property type="evidence" value="ECO:0007669"/>
    <property type="project" value="InterPro"/>
</dbReference>
<dbReference type="GO" id="GO:0035269">
    <property type="term" value="P:protein O-linked glycosylation via mannose"/>
    <property type="evidence" value="ECO:0007669"/>
    <property type="project" value="InterPro"/>
</dbReference>
<keyword evidence="5" id="KW-1185">Reference proteome</keyword>
<dbReference type="STRING" id="6573.A0A210PDT2"/>
<organism evidence="4 5">
    <name type="scientific">Mizuhopecten yessoensis</name>
    <name type="common">Japanese scallop</name>
    <name type="synonym">Patinopecten yessoensis</name>
    <dbReference type="NCBI Taxonomy" id="6573"/>
    <lineage>
        <taxon>Eukaryota</taxon>
        <taxon>Metazoa</taxon>
        <taxon>Spiralia</taxon>
        <taxon>Lophotrochozoa</taxon>
        <taxon>Mollusca</taxon>
        <taxon>Bivalvia</taxon>
        <taxon>Autobranchia</taxon>
        <taxon>Pteriomorphia</taxon>
        <taxon>Pectinida</taxon>
        <taxon>Pectinoidea</taxon>
        <taxon>Pectinidae</taxon>
        <taxon>Mizuhopecten</taxon>
    </lineage>
</organism>
<evidence type="ECO:0000313" key="4">
    <source>
        <dbReference type="EMBL" id="OWF34660.1"/>
    </source>
</evidence>
<keyword evidence="1" id="KW-1133">Transmembrane helix</keyword>
<dbReference type="CDD" id="cd21099">
    <property type="entry name" value="RXYLT1-like"/>
    <property type="match status" value="1"/>
</dbReference>